<sequence>MSKIIIRDILAKDNQALIELVHATLHEFGAIGDGYAMADAELLDMFSNYQSQDRHYYVVEKDGCIQGGAGLAPLDDTDDQDNSGICELRKMYFSSTLRGLGVGKQALDKCIQQALDMGYHSIYLETINEMQVAQKLYKSRGFKYIKQRMGKTGHHACGVFMLMKL</sequence>
<dbReference type="InterPro" id="IPR052777">
    <property type="entry name" value="Acetyltransferase_Enz"/>
</dbReference>
<feature type="domain" description="N-acetyltransferase" evidence="1">
    <location>
        <begin position="4"/>
        <end position="165"/>
    </location>
</feature>
<name>A0A3B0W923_9ZZZZ</name>
<accession>A0A3B0W923</accession>
<dbReference type="PROSITE" id="PS51186">
    <property type="entry name" value="GNAT"/>
    <property type="match status" value="1"/>
</dbReference>
<evidence type="ECO:0000313" key="2">
    <source>
        <dbReference type="EMBL" id="VAW41056.1"/>
    </source>
</evidence>
<dbReference type="CDD" id="cd04301">
    <property type="entry name" value="NAT_SF"/>
    <property type="match status" value="1"/>
</dbReference>
<dbReference type="InterPro" id="IPR016181">
    <property type="entry name" value="Acyl_CoA_acyltransferase"/>
</dbReference>
<reference evidence="2" key="1">
    <citation type="submission" date="2018-06" db="EMBL/GenBank/DDBJ databases">
        <authorList>
            <person name="Zhirakovskaya E."/>
        </authorList>
    </citation>
    <scope>NUCLEOTIDE SEQUENCE</scope>
</reference>
<dbReference type="Gene3D" id="3.40.630.30">
    <property type="match status" value="1"/>
</dbReference>
<dbReference type="InterPro" id="IPR000182">
    <property type="entry name" value="GNAT_dom"/>
</dbReference>
<dbReference type="PANTHER" id="PTHR43305:SF1">
    <property type="entry name" value="FAMILY N-ACETYLTRANSFERASE, PUTATIVE (AFU_ORTHOLOGUE AFUA_2G01380)-RELATED"/>
    <property type="match status" value="1"/>
</dbReference>
<proteinExistence type="predicted"/>
<dbReference type="AlphaFoldDB" id="A0A3B0W923"/>
<dbReference type="Pfam" id="PF00583">
    <property type="entry name" value="Acetyltransf_1"/>
    <property type="match status" value="1"/>
</dbReference>
<dbReference type="PANTHER" id="PTHR43305">
    <property type="entry name" value="FAMILY N-ACETYLTRANSFERASE, PUTATIVE (AFU_ORTHOLOGUE AFUA_2G01380)-RELATED"/>
    <property type="match status" value="1"/>
</dbReference>
<protein>
    <recommendedName>
        <fullName evidence="1">N-acetyltransferase domain-containing protein</fullName>
    </recommendedName>
</protein>
<gene>
    <name evidence="2" type="ORF">MNBD_GAMMA01-1739</name>
</gene>
<dbReference type="SUPFAM" id="SSF55729">
    <property type="entry name" value="Acyl-CoA N-acyltransferases (Nat)"/>
    <property type="match status" value="1"/>
</dbReference>
<dbReference type="EMBL" id="UOEW01000294">
    <property type="protein sequence ID" value="VAW41056.1"/>
    <property type="molecule type" value="Genomic_DNA"/>
</dbReference>
<dbReference type="GO" id="GO:0016747">
    <property type="term" value="F:acyltransferase activity, transferring groups other than amino-acyl groups"/>
    <property type="evidence" value="ECO:0007669"/>
    <property type="project" value="InterPro"/>
</dbReference>
<evidence type="ECO:0000259" key="1">
    <source>
        <dbReference type="PROSITE" id="PS51186"/>
    </source>
</evidence>
<organism evidence="2">
    <name type="scientific">hydrothermal vent metagenome</name>
    <dbReference type="NCBI Taxonomy" id="652676"/>
    <lineage>
        <taxon>unclassified sequences</taxon>
        <taxon>metagenomes</taxon>
        <taxon>ecological metagenomes</taxon>
    </lineage>
</organism>